<sequence>MLKCFGKNTSILADIVKKTRNGVIAPNLVKDSPESLLEELIDIKDFINDPEEVFQPFIPESAKEAVQMQVQTHKENIWLAYQNGDYKLAKTKLDELTDLNNVLKLPTIENEYNDCVKNLTNEWNKKIEDAKSIFNKRIASPHSISKGDVLIYQKVVTELVSANELQSHLKDTICGESLIQNIHEQMRLLSNAIEDEKEGNESILQIHLDKIAQVQTCFPDFRSSYNEACQKLKKRVVNCVDEAKECITKNKFLEFRKELEKIGRTLILQEHLGCLIDIKKEIKDLENELLIHLHNAINEGFVVLKKTIKEEFTTSNEEKHETEKIEIANIRIEQLDKTAVDILKRIVPFLEEAANAFDLPYEHVGLDKSTKELVRSFVDEIIGYFEKITQKILYLFEKQRYQTFDEIKRTGSQYYQTIETMFGFVQKDIDTILDSFNKPKVSFDYNRLYECVVCINQSEWIDERLRDGSSNLKETVKQILTLHLHELQQSSQELELDLDHPELLEEARNIFIHLGNLRRLEVIIPELAPFREKVSVPLEQSVRATLATIRREFALGTKNVPNYEKMRRGFDPTQTMCRKYSQCCNERKTNQHRGYTQTSSQLEDIKREYGKKNPNSRSLASSLLGSNNKEAMEYLTAKGYKSTQAVEGDIKKEQQKLENLSEEEEEEEEEAKSKEGFQEQVKELKENTGQGRTKLNDKIRQCEHEIAKFKKKFWVHLLKCCTNQSDKNGNENSDNETKEDEKKKNKTENKSAIPLRQETTNTLGFDGRIFTNVFYLCSKSTQFFELYRK</sequence>
<name>X6LCN2_RETFI</name>
<gene>
    <name evidence="3" type="ORF">RFI_38352</name>
</gene>
<comment type="caution">
    <text evidence="3">The sequence shown here is derived from an EMBL/GenBank/DDBJ whole genome shotgun (WGS) entry which is preliminary data.</text>
</comment>
<dbReference type="AlphaFoldDB" id="X6LCN2"/>
<dbReference type="Proteomes" id="UP000023152">
    <property type="component" value="Unassembled WGS sequence"/>
</dbReference>
<feature type="coiled-coil region" evidence="1">
    <location>
        <begin position="268"/>
        <end position="295"/>
    </location>
</feature>
<evidence type="ECO:0000313" key="3">
    <source>
        <dbReference type="EMBL" id="ETN99130.1"/>
    </source>
</evidence>
<dbReference type="OrthoDB" id="2386367at2759"/>
<keyword evidence="1" id="KW-0175">Coiled coil</keyword>
<evidence type="ECO:0000256" key="1">
    <source>
        <dbReference type="SAM" id="Coils"/>
    </source>
</evidence>
<evidence type="ECO:0000313" key="4">
    <source>
        <dbReference type="Proteomes" id="UP000023152"/>
    </source>
</evidence>
<evidence type="ECO:0000256" key="2">
    <source>
        <dbReference type="SAM" id="MobiDB-lite"/>
    </source>
</evidence>
<proteinExistence type="predicted"/>
<keyword evidence="4" id="KW-1185">Reference proteome</keyword>
<protein>
    <submittedName>
        <fullName evidence="3">Uncharacterized protein</fullName>
    </submittedName>
</protein>
<organism evidence="3 4">
    <name type="scientific">Reticulomyxa filosa</name>
    <dbReference type="NCBI Taxonomy" id="46433"/>
    <lineage>
        <taxon>Eukaryota</taxon>
        <taxon>Sar</taxon>
        <taxon>Rhizaria</taxon>
        <taxon>Retaria</taxon>
        <taxon>Foraminifera</taxon>
        <taxon>Monothalamids</taxon>
        <taxon>Reticulomyxidae</taxon>
        <taxon>Reticulomyxa</taxon>
    </lineage>
</organism>
<reference evidence="3 4" key="1">
    <citation type="journal article" date="2013" name="Curr. Biol.">
        <title>The Genome of the Foraminiferan Reticulomyxa filosa.</title>
        <authorList>
            <person name="Glockner G."/>
            <person name="Hulsmann N."/>
            <person name="Schleicher M."/>
            <person name="Noegel A.A."/>
            <person name="Eichinger L."/>
            <person name="Gallinger C."/>
            <person name="Pawlowski J."/>
            <person name="Sierra R."/>
            <person name="Euteneuer U."/>
            <person name="Pillet L."/>
            <person name="Moustafa A."/>
            <person name="Platzer M."/>
            <person name="Groth M."/>
            <person name="Szafranski K."/>
            <person name="Schliwa M."/>
        </authorList>
    </citation>
    <scope>NUCLEOTIDE SEQUENCE [LARGE SCALE GENOMIC DNA]</scope>
</reference>
<feature type="compositionally biased region" description="Basic and acidic residues" evidence="2">
    <location>
        <begin position="735"/>
        <end position="749"/>
    </location>
</feature>
<accession>X6LCN2</accession>
<feature type="region of interest" description="Disordered" evidence="2">
    <location>
        <begin position="725"/>
        <end position="755"/>
    </location>
</feature>
<feature type="compositionally biased region" description="Acidic residues" evidence="2">
    <location>
        <begin position="660"/>
        <end position="670"/>
    </location>
</feature>
<dbReference type="EMBL" id="ASPP01044836">
    <property type="protein sequence ID" value="ETN99130.1"/>
    <property type="molecule type" value="Genomic_DNA"/>
</dbReference>
<feature type="region of interest" description="Disordered" evidence="2">
    <location>
        <begin position="655"/>
        <end position="679"/>
    </location>
</feature>